<keyword evidence="3" id="KW-0547">Nucleotide-binding</keyword>
<dbReference type="Gene3D" id="3.40.50.300">
    <property type="entry name" value="P-loop containing nucleotide triphosphate hydrolases"/>
    <property type="match status" value="1"/>
</dbReference>
<dbReference type="OrthoDB" id="9803970at2"/>
<dbReference type="InterPro" id="IPR011006">
    <property type="entry name" value="CheY-like_superfamily"/>
</dbReference>
<evidence type="ECO:0000256" key="4">
    <source>
        <dbReference type="ARBA" id="ARBA00022840"/>
    </source>
</evidence>
<keyword evidence="4" id="KW-0067">ATP-binding</keyword>
<dbReference type="PROSITE" id="PS00676">
    <property type="entry name" value="SIGMA54_INTERACT_2"/>
    <property type="match status" value="1"/>
</dbReference>
<evidence type="ECO:0000259" key="11">
    <source>
        <dbReference type="PROSITE" id="PS50110"/>
    </source>
</evidence>
<dbReference type="GO" id="GO:0043565">
    <property type="term" value="F:sequence-specific DNA binding"/>
    <property type="evidence" value="ECO:0007669"/>
    <property type="project" value="InterPro"/>
</dbReference>
<dbReference type="RefSeq" id="WP_132251374.1">
    <property type="nucleotide sequence ID" value="NZ_SMAL01000003.1"/>
</dbReference>
<dbReference type="GO" id="GO:0006355">
    <property type="term" value="P:regulation of DNA-templated transcription"/>
    <property type="evidence" value="ECO:0007669"/>
    <property type="project" value="InterPro"/>
</dbReference>
<dbReference type="PANTHER" id="PTHR32071:SF113">
    <property type="entry name" value="ALGINATE BIOSYNTHESIS TRANSCRIPTIONAL REGULATORY PROTEIN ALGB"/>
    <property type="match status" value="1"/>
</dbReference>
<dbReference type="EMBL" id="SMAL01000003">
    <property type="protein sequence ID" value="TCT15569.1"/>
    <property type="molecule type" value="Genomic_DNA"/>
</dbReference>
<feature type="domain" description="Sigma-54 factor interaction" evidence="10">
    <location>
        <begin position="136"/>
        <end position="365"/>
    </location>
</feature>
<gene>
    <name evidence="12" type="ORF">EDC18_103275</name>
</gene>
<dbReference type="CDD" id="cd00009">
    <property type="entry name" value="AAA"/>
    <property type="match status" value="1"/>
</dbReference>
<keyword evidence="7" id="KW-0804">Transcription</keyword>
<dbReference type="InterPro" id="IPR002078">
    <property type="entry name" value="Sigma_54_int"/>
</dbReference>
<sequence length="443" mass="50876">MNRRILIVDDEKNMRWALKKAFESETYELYEAENGEEAIQQFNKYTPDLVLLDIRMPKLNGLEVLKKLQEDNKNVAIIMITAYGDVESALEAMKLGALDYITKPFEIEELKGRIRKVFESEMNKSQDRITYEDHKIVGNSSKIINVLHMVQRVANTTATVLIQGESGTGKELIARSLHQISDRKEKPYITVNCGALPEALLESELFGHEKGAFTGAINKNIGRFERAEGGTLFLDEIGELSLPMQVKLLRALQEKEIERVGGKSTIKIDVRVVTATNRNLIEMIKKGTFREDLYYRLNVVSVELPPLRERKEDIPELINFFIQKYAVKFNRDVYKMSDIAIELLKRYAWPGNIRELENIIERAVILSLGETITPEVLPREIIGFQQENKRFELPEEGIDLEEVEKNLILQAVEKAKGNQTEAAKLLGITRQTLIYRMNKYELK</sequence>
<organism evidence="12 13">
    <name type="scientific">Natranaerovirga pectinivora</name>
    <dbReference type="NCBI Taxonomy" id="682400"/>
    <lineage>
        <taxon>Bacteria</taxon>
        <taxon>Bacillati</taxon>
        <taxon>Bacillota</taxon>
        <taxon>Clostridia</taxon>
        <taxon>Lachnospirales</taxon>
        <taxon>Natranaerovirgaceae</taxon>
        <taxon>Natranaerovirga</taxon>
    </lineage>
</organism>
<evidence type="ECO:0000256" key="6">
    <source>
        <dbReference type="ARBA" id="ARBA00023125"/>
    </source>
</evidence>
<dbReference type="PANTHER" id="PTHR32071">
    <property type="entry name" value="TRANSCRIPTIONAL REGULATORY PROTEIN"/>
    <property type="match status" value="1"/>
</dbReference>
<dbReference type="InterPro" id="IPR025662">
    <property type="entry name" value="Sigma_54_int_dom_ATP-bd_1"/>
</dbReference>
<name>A0A4R3MPM5_9FIRM</name>
<feature type="modified residue" description="4-aspartylphosphate" evidence="9">
    <location>
        <position position="53"/>
    </location>
</feature>
<comment type="function">
    <text evidence="8">May play the central regulatory role in sporulation. It may be an element of the effector pathway responsible for the activation of sporulation genes in response to nutritional stress. Spo0A may act in concert with spo0H (a sigma factor) to control the expression of some genes that are critical to the sporulation process.</text>
</comment>
<evidence type="ECO:0000313" key="13">
    <source>
        <dbReference type="Proteomes" id="UP000294902"/>
    </source>
</evidence>
<dbReference type="FunFam" id="3.40.50.300:FF:000006">
    <property type="entry name" value="DNA-binding transcriptional regulator NtrC"/>
    <property type="match status" value="1"/>
</dbReference>
<evidence type="ECO:0000256" key="2">
    <source>
        <dbReference type="ARBA" id="ARBA00022553"/>
    </source>
</evidence>
<dbReference type="InterPro" id="IPR002197">
    <property type="entry name" value="HTH_Fis"/>
</dbReference>
<dbReference type="InterPro" id="IPR025943">
    <property type="entry name" value="Sigma_54_int_dom_ATP-bd_2"/>
</dbReference>
<dbReference type="InterPro" id="IPR003593">
    <property type="entry name" value="AAA+_ATPase"/>
</dbReference>
<dbReference type="Pfam" id="PF25601">
    <property type="entry name" value="AAA_lid_14"/>
    <property type="match status" value="1"/>
</dbReference>
<evidence type="ECO:0000256" key="7">
    <source>
        <dbReference type="ARBA" id="ARBA00023163"/>
    </source>
</evidence>
<feature type="domain" description="Response regulatory" evidence="11">
    <location>
        <begin position="4"/>
        <end position="118"/>
    </location>
</feature>
<keyword evidence="5" id="KW-0805">Transcription regulation</keyword>
<dbReference type="AlphaFoldDB" id="A0A4R3MPM5"/>
<dbReference type="SMART" id="SM00382">
    <property type="entry name" value="AAA"/>
    <property type="match status" value="1"/>
</dbReference>
<evidence type="ECO:0000256" key="9">
    <source>
        <dbReference type="PROSITE-ProRule" id="PRU00169"/>
    </source>
</evidence>
<dbReference type="InterPro" id="IPR001789">
    <property type="entry name" value="Sig_transdc_resp-reg_receiver"/>
</dbReference>
<dbReference type="FunFam" id="3.40.50.2300:FF:000018">
    <property type="entry name" value="DNA-binding transcriptional regulator NtrC"/>
    <property type="match status" value="1"/>
</dbReference>
<dbReference type="InterPro" id="IPR009057">
    <property type="entry name" value="Homeodomain-like_sf"/>
</dbReference>
<dbReference type="SUPFAM" id="SSF52172">
    <property type="entry name" value="CheY-like"/>
    <property type="match status" value="1"/>
</dbReference>
<keyword evidence="13" id="KW-1185">Reference proteome</keyword>
<dbReference type="SUPFAM" id="SSF46689">
    <property type="entry name" value="Homeodomain-like"/>
    <property type="match status" value="1"/>
</dbReference>
<dbReference type="Gene3D" id="1.10.8.60">
    <property type="match status" value="1"/>
</dbReference>
<evidence type="ECO:0000256" key="3">
    <source>
        <dbReference type="ARBA" id="ARBA00022741"/>
    </source>
</evidence>
<dbReference type="PRINTS" id="PR01590">
    <property type="entry name" value="HTHFIS"/>
</dbReference>
<evidence type="ECO:0000256" key="1">
    <source>
        <dbReference type="ARBA" id="ARBA00018672"/>
    </source>
</evidence>
<dbReference type="GO" id="GO:0000160">
    <property type="term" value="P:phosphorelay signal transduction system"/>
    <property type="evidence" value="ECO:0007669"/>
    <property type="project" value="InterPro"/>
</dbReference>
<dbReference type="SMART" id="SM00448">
    <property type="entry name" value="REC"/>
    <property type="match status" value="1"/>
</dbReference>
<dbReference type="PROSITE" id="PS00688">
    <property type="entry name" value="SIGMA54_INTERACT_3"/>
    <property type="match status" value="1"/>
</dbReference>
<comment type="caution">
    <text evidence="12">The sequence shown here is derived from an EMBL/GenBank/DDBJ whole genome shotgun (WGS) entry which is preliminary data.</text>
</comment>
<proteinExistence type="predicted"/>
<evidence type="ECO:0000256" key="5">
    <source>
        <dbReference type="ARBA" id="ARBA00023015"/>
    </source>
</evidence>
<evidence type="ECO:0000313" key="12">
    <source>
        <dbReference type="EMBL" id="TCT15569.1"/>
    </source>
</evidence>
<dbReference type="InterPro" id="IPR025944">
    <property type="entry name" value="Sigma_54_int_dom_CS"/>
</dbReference>
<keyword evidence="6 12" id="KW-0238">DNA-binding</keyword>
<keyword evidence="2 9" id="KW-0597">Phosphoprotein</keyword>
<dbReference type="Gene3D" id="3.40.50.2300">
    <property type="match status" value="1"/>
</dbReference>
<dbReference type="GO" id="GO:0005524">
    <property type="term" value="F:ATP binding"/>
    <property type="evidence" value="ECO:0007669"/>
    <property type="project" value="UniProtKB-KW"/>
</dbReference>
<dbReference type="PROSITE" id="PS50110">
    <property type="entry name" value="RESPONSE_REGULATORY"/>
    <property type="match status" value="1"/>
</dbReference>
<dbReference type="CDD" id="cd17536">
    <property type="entry name" value="REC_YesN-like"/>
    <property type="match status" value="1"/>
</dbReference>
<dbReference type="Pfam" id="PF02954">
    <property type="entry name" value="HTH_8"/>
    <property type="match status" value="1"/>
</dbReference>
<dbReference type="Gene3D" id="1.10.10.60">
    <property type="entry name" value="Homeodomain-like"/>
    <property type="match status" value="1"/>
</dbReference>
<dbReference type="Pfam" id="PF00158">
    <property type="entry name" value="Sigma54_activat"/>
    <property type="match status" value="1"/>
</dbReference>
<dbReference type="Pfam" id="PF00072">
    <property type="entry name" value="Response_reg"/>
    <property type="match status" value="1"/>
</dbReference>
<dbReference type="PROSITE" id="PS50045">
    <property type="entry name" value="SIGMA54_INTERACT_4"/>
    <property type="match status" value="1"/>
</dbReference>
<dbReference type="InterPro" id="IPR027417">
    <property type="entry name" value="P-loop_NTPase"/>
</dbReference>
<dbReference type="PROSITE" id="PS00675">
    <property type="entry name" value="SIGMA54_INTERACT_1"/>
    <property type="match status" value="1"/>
</dbReference>
<accession>A0A4R3MPM5</accession>
<evidence type="ECO:0000256" key="8">
    <source>
        <dbReference type="ARBA" id="ARBA00024867"/>
    </source>
</evidence>
<evidence type="ECO:0000259" key="10">
    <source>
        <dbReference type="PROSITE" id="PS50045"/>
    </source>
</evidence>
<dbReference type="InterPro" id="IPR058031">
    <property type="entry name" value="AAA_lid_NorR"/>
</dbReference>
<dbReference type="SUPFAM" id="SSF52540">
    <property type="entry name" value="P-loop containing nucleoside triphosphate hydrolases"/>
    <property type="match status" value="1"/>
</dbReference>
<protein>
    <recommendedName>
        <fullName evidence="1">Stage 0 sporulation protein A homolog</fullName>
    </recommendedName>
</protein>
<reference evidence="12 13" key="1">
    <citation type="submission" date="2019-03" db="EMBL/GenBank/DDBJ databases">
        <title>Genomic Encyclopedia of Type Strains, Phase IV (KMG-IV): sequencing the most valuable type-strain genomes for metagenomic binning, comparative biology and taxonomic classification.</title>
        <authorList>
            <person name="Goeker M."/>
        </authorList>
    </citation>
    <scope>NUCLEOTIDE SEQUENCE [LARGE SCALE GENOMIC DNA]</scope>
    <source>
        <strain evidence="12 13">DSM 24629</strain>
    </source>
</reference>
<dbReference type="Proteomes" id="UP000294902">
    <property type="component" value="Unassembled WGS sequence"/>
</dbReference>